<dbReference type="SUPFAM" id="SSF54593">
    <property type="entry name" value="Glyoxalase/Bleomycin resistance protein/Dihydroxybiphenyl dioxygenase"/>
    <property type="match status" value="1"/>
</dbReference>
<dbReference type="InterPro" id="IPR037523">
    <property type="entry name" value="VOC_core"/>
</dbReference>
<dbReference type="Proteomes" id="UP000754710">
    <property type="component" value="Unassembled WGS sequence"/>
</dbReference>
<dbReference type="PANTHER" id="PTHR21366">
    <property type="entry name" value="GLYOXALASE FAMILY PROTEIN"/>
    <property type="match status" value="1"/>
</dbReference>
<dbReference type="InterPro" id="IPR050383">
    <property type="entry name" value="GlyoxalaseI/FosfomycinResist"/>
</dbReference>
<gene>
    <name evidence="2" type="ORF">K1X13_13520</name>
</gene>
<sequence length="133" mass="14611">MTANLHHVVLTVRDIEASVGWYTDLFGFAELAREEHFGGSGGRTVLLGAPDWSMGIGLASHPTNGGETFDPSRTGLDHVGFTVADRATLEEWEARMSDKGIKHSPISDHDWGSSLNFRDPDDMQLQLVAFRQS</sequence>
<dbReference type="PROSITE" id="PS51819">
    <property type="entry name" value="VOC"/>
    <property type="match status" value="1"/>
</dbReference>
<organism evidence="2 3">
    <name type="scientific">Nocardioides jiangsuensis</name>
    <dbReference type="NCBI Taxonomy" id="2866161"/>
    <lineage>
        <taxon>Bacteria</taxon>
        <taxon>Bacillati</taxon>
        <taxon>Actinomycetota</taxon>
        <taxon>Actinomycetes</taxon>
        <taxon>Propionibacteriales</taxon>
        <taxon>Nocardioidaceae</taxon>
        <taxon>Nocardioides</taxon>
    </lineage>
</organism>
<dbReference type="Pfam" id="PF00903">
    <property type="entry name" value="Glyoxalase"/>
    <property type="match status" value="1"/>
</dbReference>
<dbReference type="InterPro" id="IPR029068">
    <property type="entry name" value="Glyas_Bleomycin-R_OHBP_Dase"/>
</dbReference>
<dbReference type="Gene3D" id="3.10.180.10">
    <property type="entry name" value="2,3-Dihydroxybiphenyl 1,2-Dioxygenase, domain 1"/>
    <property type="match status" value="1"/>
</dbReference>
<evidence type="ECO:0000313" key="3">
    <source>
        <dbReference type="Proteomes" id="UP000754710"/>
    </source>
</evidence>
<evidence type="ECO:0000259" key="1">
    <source>
        <dbReference type="PROSITE" id="PS51819"/>
    </source>
</evidence>
<dbReference type="InterPro" id="IPR004360">
    <property type="entry name" value="Glyas_Fos-R_dOase_dom"/>
</dbReference>
<reference evidence="2 3" key="1">
    <citation type="submission" date="2021-08" db="EMBL/GenBank/DDBJ databases">
        <title>Nocardioides bacterium WL0053 sp. nov., isolated from the sediment.</title>
        <authorList>
            <person name="Wang L."/>
            <person name="Zhang D."/>
            <person name="Zhang A."/>
        </authorList>
    </citation>
    <scope>NUCLEOTIDE SEQUENCE [LARGE SCALE GENOMIC DNA]</scope>
    <source>
        <strain evidence="2 3">WL0053</strain>
    </source>
</reference>
<protein>
    <submittedName>
        <fullName evidence="2">VOC family protein</fullName>
    </submittedName>
</protein>
<dbReference type="PANTHER" id="PTHR21366:SF14">
    <property type="entry name" value="GLYOXALASE DOMAIN-CONTAINING PROTEIN 5"/>
    <property type="match status" value="1"/>
</dbReference>
<keyword evidence="3" id="KW-1185">Reference proteome</keyword>
<proteinExistence type="predicted"/>
<accession>A0ABS7RLG3</accession>
<evidence type="ECO:0000313" key="2">
    <source>
        <dbReference type="EMBL" id="MBY9075846.1"/>
    </source>
</evidence>
<name>A0ABS7RLG3_9ACTN</name>
<dbReference type="RefSeq" id="WP_221025545.1">
    <property type="nucleotide sequence ID" value="NZ_JAIEZQ010000002.1"/>
</dbReference>
<dbReference type="EMBL" id="JAIEZQ010000002">
    <property type="protein sequence ID" value="MBY9075846.1"/>
    <property type="molecule type" value="Genomic_DNA"/>
</dbReference>
<feature type="domain" description="VOC" evidence="1">
    <location>
        <begin position="4"/>
        <end position="130"/>
    </location>
</feature>
<comment type="caution">
    <text evidence="2">The sequence shown here is derived from an EMBL/GenBank/DDBJ whole genome shotgun (WGS) entry which is preliminary data.</text>
</comment>